<proteinExistence type="predicted"/>
<comment type="caution">
    <text evidence="2">The sequence shown here is derived from an EMBL/GenBank/DDBJ whole genome shotgun (WGS) entry which is preliminary data.</text>
</comment>
<protein>
    <submittedName>
        <fullName evidence="2">DUF2281 domain-containing protein</fullName>
    </submittedName>
</protein>
<dbReference type="Pfam" id="PF10047">
    <property type="entry name" value="DUF2281"/>
    <property type="match status" value="1"/>
</dbReference>
<name>A0A552EC67_MICAE</name>
<reference evidence="2 3" key="1">
    <citation type="submission" date="2019-01" db="EMBL/GenBank/DDBJ databases">
        <title>Coherence of Microcystis species and biogeography revealed through population genomics.</title>
        <authorList>
            <person name="Perez-Carrascal O.M."/>
            <person name="Terrat Y."/>
            <person name="Giani A."/>
            <person name="Fortin N."/>
            <person name="Tromas N."/>
            <person name="Shapiro B.J."/>
        </authorList>
    </citation>
    <scope>NUCLEOTIDE SEQUENCE [LARGE SCALE GENOMIC DNA]</scope>
    <source>
        <strain evidence="2">Ma_MB_F_20061100_S20D</strain>
    </source>
</reference>
<dbReference type="EMBL" id="SFBH01000142">
    <property type="protein sequence ID" value="TRU32115.1"/>
    <property type="molecule type" value="Genomic_DNA"/>
</dbReference>
<dbReference type="InterPro" id="IPR018739">
    <property type="entry name" value="DUF2281"/>
</dbReference>
<evidence type="ECO:0000259" key="1">
    <source>
        <dbReference type="Pfam" id="PF10047"/>
    </source>
</evidence>
<organism evidence="2 3">
    <name type="scientific">Microcystis aeruginosa Ma_MB_F_20061100_S20D</name>
    <dbReference type="NCBI Taxonomy" id="2486253"/>
    <lineage>
        <taxon>Bacteria</taxon>
        <taxon>Bacillati</taxon>
        <taxon>Cyanobacteriota</taxon>
        <taxon>Cyanophyceae</taxon>
        <taxon>Oscillatoriophycideae</taxon>
        <taxon>Chroococcales</taxon>
        <taxon>Microcystaceae</taxon>
        <taxon>Microcystis</taxon>
    </lineage>
</organism>
<evidence type="ECO:0000313" key="2">
    <source>
        <dbReference type="EMBL" id="TRU32115.1"/>
    </source>
</evidence>
<dbReference type="AlphaFoldDB" id="A0A552EC67"/>
<feature type="domain" description="DUF2281" evidence="1">
    <location>
        <begin position="7"/>
        <end position="79"/>
    </location>
</feature>
<accession>A0A552EC67</accession>
<gene>
    <name evidence="2" type="ORF">EWV78_18830</name>
</gene>
<sequence length="80" mass="8942">MSIDSALKNIVENMPDALKTELLHYAEYLLTKSDQTEEDKQAVKESVTVKRTLAGSIKGTFVLSLANDFDAPLEDFKDYS</sequence>
<dbReference type="Proteomes" id="UP000315113">
    <property type="component" value="Unassembled WGS sequence"/>
</dbReference>
<evidence type="ECO:0000313" key="3">
    <source>
        <dbReference type="Proteomes" id="UP000315113"/>
    </source>
</evidence>